<protein>
    <recommendedName>
        <fullName evidence="3">PGG domain-containing protein</fullName>
    </recommendedName>
</protein>
<dbReference type="EMBL" id="JAATIP010000084">
    <property type="protein sequence ID" value="KAF4376749.1"/>
    <property type="molecule type" value="Genomic_DNA"/>
</dbReference>
<feature type="compositionally biased region" description="Low complexity" evidence="1">
    <location>
        <begin position="24"/>
        <end position="38"/>
    </location>
</feature>
<dbReference type="Proteomes" id="UP000525078">
    <property type="component" value="Unassembled WGS sequence"/>
</dbReference>
<feature type="transmembrane region" description="Helical" evidence="2">
    <location>
        <begin position="516"/>
        <end position="542"/>
    </location>
</feature>
<feature type="domain" description="PGG" evidence="3">
    <location>
        <begin position="428"/>
        <end position="540"/>
    </location>
</feature>
<feature type="compositionally biased region" description="Low complexity" evidence="1">
    <location>
        <begin position="1"/>
        <end position="13"/>
    </location>
</feature>
<name>A0A7J6G3W7_CANSA</name>
<keyword evidence="2" id="KW-1133">Transmembrane helix</keyword>
<organism evidence="4 5">
    <name type="scientific">Cannabis sativa</name>
    <name type="common">Hemp</name>
    <name type="synonym">Marijuana</name>
    <dbReference type="NCBI Taxonomy" id="3483"/>
    <lineage>
        <taxon>Eukaryota</taxon>
        <taxon>Viridiplantae</taxon>
        <taxon>Streptophyta</taxon>
        <taxon>Embryophyta</taxon>
        <taxon>Tracheophyta</taxon>
        <taxon>Spermatophyta</taxon>
        <taxon>Magnoliopsida</taxon>
        <taxon>eudicotyledons</taxon>
        <taxon>Gunneridae</taxon>
        <taxon>Pentapetalae</taxon>
        <taxon>rosids</taxon>
        <taxon>fabids</taxon>
        <taxon>Rosales</taxon>
        <taxon>Cannabaceae</taxon>
        <taxon>Cannabis</taxon>
    </lineage>
</organism>
<feature type="region of interest" description="Disordered" evidence="1">
    <location>
        <begin position="1"/>
        <end position="40"/>
    </location>
</feature>
<feature type="transmembrane region" description="Helical" evidence="2">
    <location>
        <begin position="475"/>
        <end position="496"/>
    </location>
</feature>
<dbReference type="PANTHER" id="PTHR24177">
    <property type="entry name" value="CASKIN"/>
    <property type="match status" value="1"/>
</dbReference>
<feature type="transmembrane region" description="Helical" evidence="2">
    <location>
        <begin position="437"/>
        <end position="455"/>
    </location>
</feature>
<dbReference type="SUPFAM" id="SSF48403">
    <property type="entry name" value="Ankyrin repeat"/>
    <property type="match status" value="1"/>
</dbReference>
<evidence type="ECO:0000313" key="5">
    <source>
        <dbReference type="Proteomes" id="UP000525078"/>
    </source>
</evidence>
<dbReference type="Pfam" id="PF12796">
    <property type="entry name" value="Ank_2"/>
    <property type="match status" value="1"/>
</dbReference>
<evidence type="ECO:0000313" key="4">
    <source>
        <dbReference type="EMBL" id="KAF4376749.1"/>
    </source>
</evidence>
<keyword evidence="2" id="KW-0472">Membrane</keyword>
<feature type="compositionally biased region" description="Polar residues" evidence="1">
    <location>
        <begin position="14"/>
        <end position="23"/>
    </location>
</feature>
<feature type="transmembrane region" description="Helical" evidence="2">
    <location>
        <begin position="179"/>
        <end position="200"/>
    </location>
</feature>
<dbReference type="SMART" id="SM00248">
    <property type="entry name" value="ANK"/>
    <property type="match status" value="4"/>
</dbReference>
<dbReference type="Pfam" id="PF13962">
    <property type="entry name" value="PGG"/>
    <property type="match status" value="1"/>
</dbReference>
<dbReference type="GO" id="GO:0016020">
    <property type="term" value="C:membrane"/>
    <property type="evidence" value="ECO:0007669"/>
    <property type="project" value="TreeGrafter"/>
</dbReference>
<sequence>MAEASSSLLTSTTQAVVPTNTNDPNQNQNQSQSQPSQPIESRIDVATTTSSPPPRNPSPHFVQGSRIEYFKVCVRLYYAALSGDWNVVKDILKDHPQALNASISNRQDTILHVAARANQAHLVKMMVNEMKDTIDLTLQDREGNTPFSLAVAAGASQVIEILRHQNSDLAITRGGHDLLPLYMACLFGHNAIALSLYPLTNPILQERERRWTFFTCIHNGLYELALMMLKDCGELSVARDNVPGMRVLIRKSHKQSKALILVKELWKQILKDRSDSEIKDLIRGPTRLLLDAAEVGNHDFIVALICSYHDLLWECDRERRTIFHIAVENRHDQIFRLIHEIGSIKSIIFAFKDSEGNNIFHLVANLPSIERLNVVSGAALQMQRELIWFKEIEKMMDPSLREKKNNKNETASVIFSKAHANLLKEGESWMKKTTESCTIVAALIATVVFTVAFSVPGGNNSDTGLPIHIKHNAYTFFSLSNGIAMFSSSTSILMFLSILTSRYAESDFLRALPKRLIIGLTSLFVSMATMTIAFCMAVFIAYRQSSMWIPILITTLQIVPITLFLYLLYPLQIDIFCSTFNSHSLFKQTKRELQWAGDI</sequence>
<gene>
    <name evidence="4" type="ORF">F8388_025620</name>
</gene>
<dbReference type="InterPro" id="IPR002110">
    <property type="entry name" value="Ankyrin_rpt"/>
</dbReference>
<dbReference type="Gene3D" id="1.25.40.20">
    <property type="entry name" value="Ankyrin repeat-containing domain"/>
    <property type="match status" value="1"/>
</dbReference>
<evidence type="ECO:0000259" key="3">
    <source>
        <dbReference type="Pfam" id="PF13962"/>
    </source>
</evidence>
<reference evidence="4 5" key="1">
    <citation type="journal article" date="2020" name="bioRxiv">
        <title>Sequence and annotation of 42 cannabis genomes reveals extensive copy number variation in cannabinoid synthesis and pathogen resistance genes.</title>
        <authorList>
            <person name="Mckernan K.J."/>
            <person name="Helbert Y."/>
            <person name="Kane L.T."/>
            <person name="Ebling H."/>
            <person name="Zhang L."/>
            <person name="Liu B."/>
            <person name="Eaton Z."/>
            <person name="Mclaughlin S."/>
            <person name="Kingan S."/>
            <person name="Baybayan P."/>
            <person name="Concepcion G."/>
            <person name="Jordan M."/>
            <person name="Riva A."/>
            <person name="Barbazuk W."/>
            <person name="Harkins T."/>
        </authorList>
    </citation>
    <scope>NUCLEOTIDE SEQUENCE [LARGE SCALE GENOMIC DNA]</scope>
    <source>
        <strain evidence="5">cv. Jamaican Lion 4</strain>
        <tissue evidence="4">Leaf</tissue>
    </source>
</reference>
<evidence type="ECO:0000256" key="1">
    <source>
        <dbReference type="SAM" id="MobiDB-lite"/>
    </source>
</evidence>
<dbReference type="InterPro" id="IPR036770">
    <property type="entry name" value="Ankyrin_rpt-contain_sf"/>
</dbReference>
<comment type="caution">
    <text evidence="4">The sequence shown here is derived from an EMBL/GenBank/DDBJ whole genome shotgun (WGS) entry which is preliminary data.</text>
</comment>
<feature type="transmembrane region" description="Helical" evidence="2">
    <location>
        <begin position="548"/>
        <end position="569"/>
    </location>
</feature>
<accession>A0A7J6G3W7</accession>
<dbReference type="PANTHER" id="PTHR24177:SF356">
    <property type="entry name" value="ANKYRIN REPEAT PLANT-LIKE PROTEIN"/>
    <property type="match status" value="1"/>
</dbReference>
<proteinExistence type="predicted"/>
<dbReference type="InterPro" id="IPR026961">
    <property type="entry name" value="PGG_dom"/>
</dbReference>
<keyword evidence="2" id="KW-0812">Transmembrane</keyword>
<evidence type="ECO:0000256" key="2">
    <source>
        <dbReference type="SAM" id="Phobius"/>
    </source>
</evidence>
<dbReference type="AlphaFoldDB" id="A0A7J6G3W7"/>